<dbReference type="AlphaFoldDB" id="A0AAN7NEX1"/>
<gene>
    <name evidence="1" type="ORF">QYF61_017941</name>
</gene>
<evidence type="ECO:0000313" key="1">
    <source>
        <dbReference type="EMBL" id="KAK4824715.1"/>
    </source>
</evidence>
<dbReference type="EMBL" id="JAUNZN010000003">
    <property type="protein sequence ID" value="KAK4824715.1"/>
    <property type="molecule type" value="Genomic_DNA"/>
</dbReference>
<dbReference type="Proteomes" id="UP001333110">
    <property type="component" value="Unassembled WGS sequence"/>
</dbReference>
<protein>
    <submittedName>
        <fullName evidence="1">Uncharacterized protein</fullName>
    </submittedName>
</protein>
<sequence length="252" mass="28591">MRGLPKLQSNLQEKKTVEAYTHIYPPQPLPILTLTVQSPTKAPTQGCLDAAELEGRTRTKGSLETPADPVTLETLVRPHLENFVQFWPPQNKRDMAERAGTVQPGAEKAQGDLINVYKHLQRGGIEDRARLLSVVPSGRTRGNRHKPKHRRFPLNIRKHFFTVRMTKHWHRLPREVAEPPSLDILKSHLDMKDIKLLDCVQRSVTKMGKSLKGKTYKEQLRSLGLFSLEKRRLRGDLITVYNFLKGGSGAGC</sequence>
<proteinExistence type="predicted"/>
<name>A0AAN7NEX1_MYCAM</name>
<keyword evidence="2" id="KW-1185">Reference proteome</keyword>
<comment type="caution">
    <text evidence="1">The sequence shown here is derived from an EMBL/GenBank/DDBJ whole genome shotgun (WGS) entry which is preliminary data.</text>
</comment>
<evidence type="ECO:0000313" key="2">
    <source>
        <dbReference type="Proteomes" id="UP001333110"/>
    </source>
</evidence>
<reference evidence="1 2" key="1">
    <citation type="journal article" date="2023" name="J. Hered.">
        <title>Chromosome-level genome of the wood stork (Mycteria americana) provides insight into avian chromosome evolution.</title>
        <authorList>
            <person name="Flamio R. Jr."/>
            <person name="Ramstad K.M."/>
        </authorList>
    </citation>
    <scope>NUCLEOTIDE SEQUENCE [LARGE SCALE GENOMIC DNA]</scope>
    <source>
        <strain evidence="1">JAX WOST 10</strain>
    </source>
</reference>
<organism evidence="1 2">
    <name type="scientific">Mycteria americana</name>
    <name type="common">Wood stork</name>
    <dbReference type="NCBI Taxonomy" id="33587"/>
    <lineage>
        <taxon>Eukaryota</taxon>
        <taxon>Metazoa</taxon>
        <taxon>Chordata</taxon>
        <taxon>Craniata</taxon>
        <taxon>Vertebrata</taxon>
        <taxon>Euteleostomi</taxon>
        <taxon>Archelosauria</taxon>
        <taxon>Archosauria</taxon>
        <taxon>Dinosauria</taxon>
        <taxon>Saurischia</taxon>
        <taxon>Theropoda</taxon>
        <taxon>Coelurosauria</taxon>
        <taxon>Aves</taxon>
        <taxon>Neognathae</taxon>
        <taxon>Neoaves</taxon>
        <taxon>Aequornithes</taxon>
        <taxon>Ciconiiformes</taxon>
        <taxon>Ciconiidae</taxon>
        <taxon>Mycteria</taxon>
    </lineage>
</organism>
<accession>A0AAN7NEX1</accession>